<evidence type="ECO:0000313" key="1">
    <source>
        <dbReference type="EMBL" id="GAA1855184.1"/>
    </source>
</evidence>
<organism evidence="1 2">
    <name type="scientific">Myceligenerans crystallogenes</name>
    <dbReference type="NCBI Taxonomy" id="316335"/>
    <lineage>
        <taxon>Bacteria</taxon>
        <taxon>Bacillati</taxon>
        <taxon>Actinomycetota</taxon>
        <taxon>Actinomycetes</taxon>
        <taxon>Micrococcales</taxon>
        <taxon>Promicromonosporaceae</taxon>
        <taxon>Myceligenerans</taxon>
    </lineage>
</organism>
<dbReference type="Proteomes" id="UP001501094">
    <property type="component" value="Unassembled WGS sequence"/>
</dbReference>
<evidence type="ECO:0000313" key="2">
    <source>
        <dbReference type="Proteomes" id="UP001501094"/>
    </source>
</evidence>
<proteinExistence type="predicted"/>
<reference evidence="2" key="1">
    <citation type="journal article" date="2019" name="Int. J. Syst. Evol. Microbiol.">
        <title>The Global Catalogue of Microorganisms (GCM) 10K type strain sequencing project: providing services to taxonomists for standard genome sequencing and annotation.</title>
        <authorList>
            <consortium name="The Broad Institute Genomics Platform"/>
            <consortium name="The Broad Institute Genome Sequencing Center for Infectious Disease"/>
            <person name="Wu L."/>
            <person name="Ma J."/>
        </authorList>
    </citation>
    <scope>NUCLEOTIDE SEQUENCE [LARGE SCALE GENOMIC DNA]</scope>
    <source>
        <strain evidence="2">JCM 14326</strain>
    </source>
</reference>
<sequence length="83" mass="9328">MTLRQRDSSYIGLYWSADADGRHVQVTDATDPDGEYFLDELFGFDVAVRLYGPFPRTVPDDVSAALPAARMLLCEWTEESPRG</sequence>
<comment type="caution">
    <text evidence="1">The sequence shown here is derived from an EMBL/GenBank/DDBJ whole genome shotgun (WGS) entry which is preliminary data.</text>
</comment>
<evidence type="ECO:0008006" key="3">
    <source>
        <dbReference type="Google" id="ProtNLM"/>
    </source>
</evidence>
<protein>
    <recommendedName>
        <fullName evidence="3">Immunity protein 53</fullName>
    </recommendedName>
</protein>
<gene>
    <name evidence="1" type="ORF">GCM10009751_10040</name>
</gene>
<accession>A0ABP4ZGS7</accession>
<name>A0ABP4ZGS7_9MICO</name>
<dbReference type="EMBL" id="BAAANL010000002">
    <property type="protein sequence ID" value="GAA1855184.1"/>
    <property type="molecule type" value="Genomic_DNA"/>
</dbReference>
<keyword evidence="2" id="KW-1185">Reference proteome</keyword>